<dbReference type="EMBL" id="CAMXCT020000526">
    <property type="protein sequence ID" value="CAL1133337.1"/>
    <property type="molecule type" value="Genomic_DNA"/>
</dbReference>
<evidence type="ECO:0000313" key="3">
    <source>
        <dbReference type="EMBL" id="CAL1133337.1"/>
    </source>
</evidence>
<dbReference type="Proteomes" id="UP001152797">
    <property type="component" value="Unassembled WGS sequence"/>
</dbReference>
<proteinExistence type="predicted"/>
<organism evidence="2">
    <name type="scientific">Cladocopium goreaui</name>
    <dbReference type="NCBI Taxonomy" id="2562237"/>
    <lineage>
        <taxon>Eukaryota</taxon>
        <taxon>Sar</taxon>
        <taxon>Alveolata</taxon>
        <taxon>Dinophyceae</taxon>
        <taxon>Suessiales</taxon>
        <taxon>Symbiodiniaceae</taxon>
        <taxon>Cladocopium</taxon>
    </lineage>
</organism>
<feature type="region of interest" description="Disordered" evidence="1">
    <location>
        <begin position="258"/>
        <end position="279"/>
    </location>
</feature>
<name>A0A9P1BVE9_9DINO</name>
<accession>A0A9P1BVE9</accession>
<dbReference type="EMBL" id="CAMXCT010000526">
    <property type="protein sequence ID" value="CAI3979962.1"/>
    <property type="molecule type" value="Genomic_DNA"/>
</dbReference>
<keyword evidence="4" id="KW-1185">Reference proteome</keyword>
<dbReference type="AlphaFoldDB" id="A0A9P1BVE9"/>
<feature type="compositionally biased region" description="Low complexity" evidence="1">
    <location>
        <begin position="258"/>
        <end position="272"/>
    </location>
</feature>
<reference evidence="2" key="1">
    <citation type="submission" date="2022-10" db="EMBL/GenBank/DDBJ databases">
        <authorList>
            <person name="Chen Y."/>
            <person name="Dougan E. K."/>
            <person name="Chan C."/>
            <person name="Rhodes N."/>
            <person name="Thang M."/>
        </authorList>
    </citation>
    <scope>NUCLEOTIDE SEQUENCE</scope>
</reference>
<sequence length="349" mass="37028">MGIIHEGNTKHVVLGGGQHGHAEASQIAEMLKDTKASQAVKTWSRQFPDAALVLACQLLPAALKPSFSPTTWLCSQHLAQVLPLKGNIFAAFVNSHQLNLRASSVSLAMRLLHLATMEPAQAPKATENEFPAAPTQQAELLASATLAAWEILALPSALRLLPPGASTATVACFTSPLIVATDPWIQVQGLRLSVMEDWMVDGDTHASAQFWRSETMPAAGERPLVTVDVNLKLTPLKIRLHAQQLRALQEWVADIPEAEAPSESPPASASPSAPAPAPPAAASRVRLALSLRSSIALDVSLVAGEVRLENADLADSLSGKPGISVCTGVPIEFFLNKWIKTETETAAIS</sequence>
<gene>
    <name evidence="2" type="ORF">C1SCF055_LOCUS7879</name>
</gene>
<dbReference type="EMBL" id="CAMXCT030000526">
    <property type="protein sequence ID" value="CAL4767274.1"/>
    <property type="molecule type" value="Genomic_DNA"/>
</dbReference>
<reference evidence="3" key="2">
    <citation type="submission" date="2024-04" db="EMBL/GenBank/DDBJ databases">
        <authorList>
            <person name="Chen Y."/>
            <person name="Shah S."/>
            <person name="Dougan E. K."/>
            <person name="Thang M."/>
            <person name="Chan C."/>
        </authorList>
    </citation>
    <scope>NUCLEOTIDE SEQUENCE [LARGE SCALE GENOMIC DNA]</scope>
</reference>
<evidence type="ECO:0000313" key="4">
    <source>
        <dbReference type="Proteomes" id="UP001152797"/>
    </source>
</evidence>
<protein>
    <submittedName>
        <fullName evidence="2">Uncharacterized protein</fullName>
    </submittedName>
</protein>
<evidence type="ECO:0000313" key="2">
    <source>
        <dbReference type="EMBL" id="CAI3979962.1"/>
    </source>
</evidence>
<comment type="caution">
    <text evidence="2">The sequence shown here is derived from an EMBL/GenBank/DDBJ whole genome shotgun (WGS) entry which is preliminary data.</text>
</comment>
<evidence type="ECO:0000256" key="1">
    <source>
        <dbReference type="SAM" id="MobiDB-lite"/>
    </source>
</evidence>